<keyword evidence="5" id="KW-1185">Reference proteome</keyword>
<dbReference type="Pfam" id="PF13439">
    <property type="entry name" value="Glyco_transf_4"/>
    <property type="match status" value="1"/>
</dbReference>
<evidence type="ECO:0000259" key="2">
    <source>
        <dbReference type="Pfam" id="PF00534"/>
    </source>
</evidence>
<dbReference type="KEGG" id="rca:Rcas_0461"/>
<evidence type="ECO:0000259" key="3">
    <source>
        <dbReference type="Pfam" id="PF13439"/>
    </source>
</evidence>
<feature type="domain" description="Glycosyl transferase family 1" evidence="2">
    <location>
        <begin position="262"/>
        <end position="352"/>
    </location>
</feature>
<dbReference type="CAZy" id="GT4">
    <property type="family name" value="Glycosyltransferase Family 4"/>
</dbReference>
<proteinExistence type="predicted"/>
<dbReference type="HOGENOM" id="CLU_009583_27_6_0"/>
<dbReference type="OrthoDB" id="9769555at2"/>
<dbReference type="InterPro" id="IPR001296">
    <property type="entry name" value="Glyco_trans_1"/>
</dbReference>
<dbReference type="EMBL" id="CP000804">
    <property type="protein sequence ID" value="ABU56592.1"/>
    <property type="molecule type" value="Genomic_DNA"/>
</dbReference>
<keyword evidence="1 4" id="KW-0808">Transferase</keyword>
<sequence>MRIGIDARYLSHRLVGGVHTYIKHFVAELCMIAADHQVFLYADTKCPFELTNLPANVTLRLLPYRGPHSSVYLDYVGLRRVMARDRLDVAHYPANYGFRVPGARTVVTLHDALTIMPLRETLFSSGSRRTLRSMAMTVYLYAGSRLMLRDADLLLTVSQHAKQDILRYCRFDPQRIIPIPHAPTPDMRRIEDQATLDVVRQRHGIAGRFVLADALKNPGVLVRAWRRLPQPVRESRRIVFFSRHSAPLPVVFEAVERDGALLLFNPPRADLVALYSMADVFVFPSWFEGFGIPVLEAMVCGAPVIVSDRGPLPEVAGDAALVMDAEDDATLARYLEKVLIDPSEAARLRERGFAHAVRFSWRKTAQRILEIYEQAAQMTYRASAAANVSR</sequence>
<evidence type="ECO:0000313" key="4">
    <source>
        <dbReference type="EMBL" id="ABU56592.1"/>
    </source>
</evidence>
<accession>A7NGK2</accession>
<dbReference type="Gene3D" id="3.40.50.2000">
    <property type="entry name" value="Glycogen Phosphorylase B"/>
    <property type="match status" value="2"/>
</dbReference>
<gene>
    <name evidence="4" type="ordered locus">Rcas_0461</name>
</gene>
<feature type="domain" description="Glycosyltransferase subfamily 4-like N-terminal" evidence="3">
    <location>
        <begin position="15"/>
        <end position="181"/>
    </location>
</feature>
<dbReference type="InterPro" id="IPR028098">
    <property type="entry name" value="Glyco_trans_4-like_N"/>
</dbReference>
<evidence type="ECO:0000256" key="1">
    <source>
        <dbReference type="ARBA" id="ARBA00022679"/>
    </source>
</evidence>
<organism evidence="4 5">
    <name type="scientific">Roseiflexus castenholzii (strain DSM 13941 / HLO8)</name>
    <dbReference type="NCBI Taxonomy" id="383372"/>
    <lineage>
        <taxon>Bacteria</taxon>
        <taxon>Bacillati</taxon>
        <taxon>Chloroflexota</taxon>
        <taxon>Chloroflexia</taxon>
        <taxon>Chloroflexales</taxon>
        <taxon>Roseiflexineae</taxon>
        <taxon>Roseiflexaceae</taxon>
        <taxon>Roseiflexus</taxon>
    </lineage>
</organism>
<dbReference type="PANTHER" id="PTHR46401:SF2">
    <property type="entry name" value="GLYCOSYLTRANSFERASE WBBK-RELATED"/>
    <property type="match status" value="1"/>
</dbReference>
<dbReference type="eggNOG" id="COG0438">
    <property type="taxonomic scope" value="Bacteria"/>
</dbReference>
<dbReference type="GO" id="GO:0009103">
    <property type="term" value="P:lipopolysaccharide biosynthetic process"/>
    <property type="evidence" value="ECO:0007669"/>
    <property type="project" value="TreeGrafter"/>
</dbReference>
<name>A7NGK2_ROSCS</name>
<evidence type="ECO:0000313" key="5">
    <source>
        <dbReference type="Proteomes" id="UP000000263"/>
    </source>
</evidence>
<dbReference type="RefSeq" id="WP_011997995.1">
    <property type="nucleotide sequence ID" value="NC_009767.1"/>
</dbReference>
<dbReference type="CDD" id="cd03809">
    <property type="entry name" value="GT4_MtfB-like"/>
    <property type="match status" value="1"/>
</dbReference>
<protein>
    <submittedName>
        <fullName evidence="4">Glycosyl transferase group 1</fullName>
    </submittedName>
</protein>
<reference evidence="4 5" key="1">
    <citation type="submission" date="2007-08" db="EMBL/GenBank/DDBJ databases">
        <title>Complete sequence of Roseiflexus castenholzii DSM 13941.</title>
        <authorList>
            <consortium name="US DOE Joint Genome Institute"/>
            <person name="Copeland A."/>
            <person name="Lucas S."/>
            <person name="Lapidus A."/>
            <person name="Barry K."/>
            <person name="Glavina del Rio T."/>
            <person name="Dalin E."/>
            <person name="Tice H."/>
            <person name="Pitluck S."/>
            <person name="Thompson L.S."/>
            <person name="Brettin T."/>
            <person name="Bruce D."/>
            <person name="Detter J.C."/>
            <person name="Han C."/>
            <person name="Tapia R."/>
            <person name="Schmutz J."/>
            <person name="Larimer F."/>
            <person name="Land M."/>
            <person name="Hauser L."/>
            <person name="Kyrpides N."/>
            <person name="Mikhailova N."/>
            <person name="Bryant D.A."/>
            <person name="Hanada S."/>
            <person name="Tsukatani Y."/>
            <person name="Richardson P."/>
        </authorList>
    </citation>
    <scope>NUCLEOTIDE SEQUENCE [LARGE SCALE GENOMIC DNA]</scope>
    <source>
        <strain evidence="5">DSM 13941 / HLO8</strain>
    </source>
</reference>
<dbReference type="PANTHER" id="PTHR46401">
    <property type="entry name" value="GLYCOSYLTRANSFERASE WBBK-RELATED"/>
    <property type="match status" value="1"/>
</dbReference>
<dbReference type="AlphaFoldDB" id="A7NGK2"/>
<dbReference type="STRING" id="383372.Rcas_0461"/>
<dbReference type="GO" id="GO:0016757">
    <property type="term" value="F:glycosyltransferase activity"/>
    <property type="evidence" value="ECO:0007669"/>
    <property type="project" value="InterPro"/>
</dbReference>
<dbReference type="SUPFAM" id="SSF53756">
    <property type="entry name" value="UDP-Glycosyltransferase/glycogen phosphorylase"/>
    <property type="match status" value="1"/>
</dbReference>
<dbReference type="Pfam" id="PF00534">
    <property type="entry name" value="Glycos_transf_1"/>
    <property type="match status" value="1"/>
</dbReference>
<dbReference type="Proteomes" id="UP000000263">
    <property type="component" value="Chromosome"/>
</dbReference>